<dbReference type="GO" id="GO:0006888">
    <property type="term" value="P:endoplasmic reticulum to Golgi vesicle-mediated transport"/>
    <property type="evidence" value="ECO:0007669"/>
    <property type="project" value="TreeGrafter"/>
</dbReference>
<dbReference type="Pfam" id="PF07970">
    <property type="entry name" value="COPIIcoated_ERV"/>
    <property type="match status" value="1"/>
</dbReference>
<feature type="domain" description="Endoplasmic reticulum vesicle transporter C-terminal" evidence="1">
    <location>
        <begin position="1"/>
        <end position="85"/>
    </location>
</feature>
<dbReference type="GO" id="GO:0005783">
    <property type="term" value="C:endoplasmic reticulum"/>
    <property type="evidence" value="ECO:0007669"/>
    <property type="project" value="TreeGrafter"/>
</dbReference>
<accession>A0A3S4ZBT9</accession>
<dbReference type="PANTHER" id="PTHR10984">
    <property type="entry name" value="ENDOPLASMIC RETICULUM-GOLGI INTERMEDIATE COMPARTMENT PROTEIN"/>
    <property type="match status" value="1"/>
</dbReference>
<dbReference type="InterPro" id="IPR045888">
    <property type="entry name" value="Erv"/>
</dbReference>
<dbReference type="GO" id="GO:0030134">
    <property type="term" value="C:COPII-coated ER to Golgi transport vesicle"/>
    <property type="evidence" value="ECO:0007669"/>
    <property type="project" value="TreeGrafter"/>
</dbReference>
<protein>
    <recommendedName>
        <fullName evidence="1">Endoplasmic reticulum vesicle transporter C-terminal domain-containing protein</fullName>
    </recommendedName>
</protein>
<dbReference type="EMBL" id="CAAALY010001967">
    <property type="protein sequence ID" value="VEL07542.1"/>
    <property type="molecule type" value="Genomic_DNA"/>
</dbReference>
<name>A0A3S4ZBT9_9PLAT</name>
<dbReference type="PANTHER" id="PTHR10984:SF30">
    <property type="entry name" value="ENDOPLASMIC RETICULUM-GOLGI INTERMEDIATE COMPARTMENT PROTEIN 2"/>
    <property type="match status" value="1"/>
</dbReference>
<dbReference type="AlphaFoldDB" id="A0A3S4ZBT9"/>
<gene>
    <name evidence="2" type="ORF">PXEA_LOCUS982</name>
</gene>
<comment type="caution">
    <text evidence="2">The sequence shown here is derived from an EMBL/GenBank/DDBJ whole genome shotgun (WGS) entry which is preliminary data.</text>
</comment>
<evidence type="ECO:0000313" key="3">
    <source>
        <dbReference type="Proteomes" id="UP000784294"/>
    </source>
</evidence>
<evidence type="ECO:0000259" key="1">
    <source>
        <dbReference type="Pfam" id="PF07970"/>
    </source>
</evidence>
<organism evidence="2 3">
    <name type="scientific">Protopolystoma xenopodis</name>
    <dbReference type="NCBI Taxonomy" id="117903"/>
    <lineage>
        <taxon>Eukaryota</taxon>
        <taxon>Metazoa</taxon>
        <taxon>Spiralia</taxon>
        <taxon>Lophotrochozoa</taxon>
        <taxon>Platyhelminthes</taxon>
        <taxon>Monogenea</taxon>
        <taxon>Polyopisthocotylea</taxon>
        <taxon>Polystomatidea</taxon>
        <taxon>Polystomatidae</taxon>
        <taxon>Protopolystoma</taxon>
    </lineage>
</organism>
<dbReference type="GO" id="GO:0016020">
    <property type="term" value="C:membrane"/>
    <property type="evidence" value="ECO:0007669"/>
    <property type="project" value="TreeGrafter"/>
</dbReference>
<proteinExistence type="predicted"/>
<dbReference type="Proteomes" id="UP000784294">
    <property type="component" value="Unassembled WGS sequence"/>
</dbReference>
<dbReference type="InterPro" id="IPR012936">
    <property type="entry name" value="Erv_C"/>
</dbReference>
<dbReference type="OrthoDB" id="5541786at2759"/>
<evidence type="ECO:0000313" key="2">
    <source>
        <dbReference type="EMBL" id="VEL07542.1"/>
    </source>
</evidence>
<keyword evidence="3" id="KW-1185">Reference proteome</keyword>
<sequence>MYQYFLQAVPTRLLYQWSEVSTYQYAVTQHDRTIRNQKIPQGTPGIFFRYEISPLSVHVDIRLSLVSGLVRLASLVGGVFVSAGLLRDAGAMLHRWLLGPIWAHFLSILFSRLLHSWDRSGLQSVSSSPPSLQLIDVVD</sequence>
<dbReference type="GO" id="GO:0006890">
    <property type="term" value="P:retrograde vesicle-mediated transport, Golgi to endoplasmic reticulum"/>
    <property type="evidence" value="ECO:0007669"/>
    <property type="project" value="TreeGrafter"/>
</dbReference>
<reference evidence="2" key="1">
    <citation type="submission" date="2018-11" db="EMBL/GenBank/DDBJ databases">
        <authorList>
            <consortium name="Pathogen Informatics"/>
        </authorList>
    </citation>
    <scope>NUCLEOTIDE SEQUENCE</scope>
</reference>